<dbReference type="AlphaFoldDB" id="A0A0D1EHX3"/>
<dbReference type="PATRIC" id="fig|935700.4.peg.1784"/>
<gene>
    <name evidence="1" type="ORF">jaqu_17190</name>
</gene>
<organism evidence="1 2">
    <name type="scientific">Jannaschia aquimarina</name>
    <dbReference type="NCBI Taxonomy" id="935700"/>
    <lineage>
        <taxon>Bacteria</taxon>
        <taxon>Pseudomonadati</taxon>
        <taxon>Pseudomonadota</taxon>
        <taxon>Alphaproteobacteria</taxon>
        <taxon>Rhodobacterales</taxon>
        <taxon>Roseobacteraceae</taxon>
        <taxon>Jannaschia</taxon>
    </lineage>
</organism>
<proteinExistence type="predicted"/>
<comment type="caution">
    <text evidence="1">The sequence shown here is derived from an EMBL/GenBank/DDBJ whole genome shotgun (WGS) entry which is preliminary data.</text>
</comment>
<accession>A0A0D1EHX3</accession>
<dbReference type="Proteomes" id="UP000032232">
    <property type="component" value="Unassembled WGS sequence"/>
</dbReference>
<keyword evidence="2" id="KW-1185">Reference proteome</keyword>
<protein>
    <submittedName>
        <fullName evidence="1">Uncharacterized protein</fullName>
    </submittedName>
</protein>
<sequence>MRRRRGAGNPTVMEFASLDDLRAGVRLLGPGPVCLVLCEDDAGIEGSLTHHLGIGFRAVILALPPGVGTGLGGLPEGAHVLRLAQRPADLAEVCVNEMIDILPPGTWLAYTYNAEFLFYPFAETRRIGEALAFCAEERRDAVLTFVVDLYPKGPLSESGGLTPEEAFLDESGYYALARRRDGHTLERQLDFYGGLRWRFEEFVPPARRRIDRIAIFRTKPALRLLPDHRLTDEEMNTYACPWHNSMTAAVASFRAAKALAANPLSRNRIARFDWPGSIPFEWRAQQLMDLGLMEPGQWF</sequence>
<evidence type="ECO:0000313" key="1">
    <source>
        <dbReference type="EMBL" id="KIT16491.1"/>
    </source>
</evidence>
<evidence type="ECO:0000313" key="2">
    <source>
        <dbReference type="Proteomes" id="UP000032232"/>
    </source>
</evidence>
<reference evidence="1 2" key="1">
    <citation type="submission" date="2015-02" db="EMBL/GenBank/DDBJ databases">
        <title>Genome Sequence of Jannaschia aquimarina DSM28248, a member of the Roseobacter clade.</title>
        <authorList>
            <person name="Voget S."/>
            <person name="Daniel R."/>
        </authorList>
    </citation>
    <scope>NUCLEOTIDE SEQUENCE [LARGE SCALE GENOMIC DNA]</scope>
    <source>
        <strain evidence="1 2">GSW-M26</strain>
    </source>
</reference>
<dbReference type="EMBL" id="JYFE01000032">
    <property type="protein sequence ID" value="KIT16491.1"/>
    <property type="molecule type" value="Genomic_DNA"/>
</dbReference>
<dbReference type="STRING" id="935700.jaqu_17190"/>
<dbReference type="RefSeq" id="WP_342351717.1">
    <property type="nucleotide sequence ID" value="NZ_FZPF01000005.1"/>
</dbReference>
<name>A0A0D1EHX3_9RHOB</name>